<evidence type="ECO:0000256" key="4">
    <source>
        <dbReference type="ARBA" id="ARBA00022490"/>
    </source>
</evidence>
<dbReference type="InterPro" id="IPR002319">
    <property type="entry name" value="Phenylalanyl-tRNA_Synthase"/>
</dbReference>
<evidence type="ECO:0000256" key="10">
    <source>
        <dbReference type="ARBA" id="ARBA00022917"/>
    </source>
</evidence>
<dbReference type="EMBL" id="FCOR01000010">
    <property type="protein sequence ID" value="CVK16768.1"/>
    <property type="molecule type" value="Genomic_DNA"/>
</dbReference>
<comment type="subcellular location">
    <subcellularLocation>
        <location evidence="1 13">Cytoplasm</location>
    </subcellularLocation>
</comment>
<evidence type="ECO:0000256" key="2">
    <source>
        <dbReference type="ARBA" id="ARBA00010207"/>
    </source>
</evidence>
<dbReference type="SUPFAM" id="SSF46589">
    <property type="entry name" value="tRNA-binding arm"/>
    <property type="match status" value="1"/>
</dbReference>
<dbReference type="Gene3D" id="3.30.930.10">
    <property type="entry name" value="Bira Bifunctional Protein, Domain 2"/>
    <property type="match status" value="1"/>
</dbReference>
<dbReference type="InterPro" id="IPR010978">
    <property type="entry name" value="tRNA-bd_arm"/>
</dbReference>
<evidence type="ECO:0000256" key="1">
    <source>
        <dbReference type="ARBA" id="ARBA00004496"/>
    </source>
</evidence>
<comment type="cofactor">
    <cofactor evidence="13">
        <name>Mg(2+)</name>
        <dbReference type="ChEBI" id="CHEBI:18420"/>
    </cofactor>
    <text evidence="13">Binds 2 magnesium ions per tetramer.</text>
</comment>
<evidence type="ECO:0000256" key="8">
    <source>
        <dbReference type="ARBA" id="ARBA00022840"/>
    </source>
</evidence>
<organism evidence="15 16">
    <name type="scientific">Apibacter mensalis</name>
    <dbReference type="NCBI Taxonomy" id="1586267"/>
    <lineage>
        <taxon>Bacteria</taxon>
        <taxon>Pseudomonadati</taxon>
        <taxon>Bacteroidota</taxon>
        <taxon>Flavobacteriia</taxon>
        <taxon>Flavobacteriales</taxon>
        <taxon>Weeksellaceae</taxon>
        <taxon>Apibacter</taxon>
    </lineage>
</organism>
<evidence type="ECO:0000256" key="7">
    <source>
        <dbReference type="ARBA" id="ARBA00022741"/>
    </source>
</evidence>
<dbReference type="PANTHER" id="PTHR11538">
    <property type="entry name" value="PHENYLALANYL-TRNA SYNTHETASE"/>
    <property type="match status" value="1"/>
</dbReference>
<keyword evidence="10 13" id="KW-0648">Protein biosynthesis</keyword>
<keyword evidence="7 13" id="KW-0547">Nucleotide-binding</keyword>
<evidence type="ECO:0000256" key="12">
    <source>
        <dbReference type="ARBA" id="ARBA00049255"/>
    </source>
</evidence>
<dbReference type="EC" id="6.1.1.20" evidence="13"/>
<dbReference type="GO" id="GO:0005524">
    <property type="term" value="F:ATP binding"/>
    <property type="evidence" value="ECO:0007669"/>
    <property type="project" value="UniProtKB-UniRule"/>
</dbReference>
<keyword evidence="4 13" id="KW-0963">Cytoplasm</keyword>
<dbReference type="InterPro" id="IPR006195">
    <property type="entry name" value="aa-tRNA-synth_II"/>
</dbReference>
<dbReference type="NCBIfam" id="TIGR00468">
    <property type="entry name" value="pheS"/>
    <property type="match status" value="1"/>
</dbReference>
<dbReference type="AlphaFoldDB" id="A0A0X3ASB4"/>
<feature type="domain" description="Aminoacyl-transfer RNA synthetases class-II family profile" evidence="14">
    <location>
        <begin position="107"/>
        <end position="333"/>
    </location>
</feature>
<dbReference type="SUPFAM" id="SSF55681">
    <property type="entry name" value="Class II aaRS and biotin synthetases"/>
    <property type="match status" value="1"/>
</dbReference>
<dbReference type="InterPro" id="IPR022911">
    <property type="entry name" value="Phe_tRNA_ligase_alpha1_bac"/>
</dbReference>
<keyword evidence="6 13" id="KW-0479">Metal-binding</keyword>
<dbReference type="InterPro" id="IPR004188">
    <property type="entry name" value="Phe-tRNA_ligase_II_N"/>
</dbReference>
<dbReference type="RefSeq" id="WP_055425957.1">
    <property type="nucleotide sequence ID" value="NZ_FCOR01000010.1"/>
</dbReference>
<evidence type="ECO:0000313" key="15">
    <source>
        <dbReference type="EMBL" id="CVK16768.1"/>
    </source>
</evidence>
<evidence type="ECO:0000256" key="9">
    <source>
        <dbReference type="ARBA" id="ARBA00022842"/>
    </source>
</evidence>
<dbReference type="Proteomes" id="UP000182761">
    <property type="component" value="Unassembled WGS sequence"/>
</dbReference>
<keyword evidence="11 13" id="KW-0030">Aminoacyl-tRNA synthetase</keyword>
<dbReference type="PROSITE" id="PS50862">
    <property type="entry name" value="AA_TRNA_LIGASE_II"/>
    <property type="match status" value="1"/>
</dbReference>
<evidence type="ECO:0000256" key="6">
    <source>
        <dbReference type="ARBA" id="ARBA00022723"/>
    </source>
</evidence>
<sequence length="338" mass="39514">MINTIKKYLEEVELFTSQKAEDVEQFRIKYLGKKGILNDLFQKFKEVPNENKKEFGQLINNLKQSVTQKINFLKENVSDSIQSDIEEDLTRPGLALNLGSRHPINIVKHKIINIFKKIGFSVADGLEIEDDWHNFTALNMSEYHPARDMQDTFFIEKNPDMVLRTHTSSVQIRYMKQNEPPIRILSPGRVYRNEDISSRSHCMFHQIEGLYIDTDVSFADLKQTLQYFTSELFGKSEIRMRPSYFPFTEPSAEVDVYWGLETETDYRITKGTGWLEILGCGMVDPNVLKNVNINPEKYSGFAFGMGIERIVMLMYQIGDIRMFTENDIRMLQQFKYEF</sequence>
<dbReference type="HAMAP" id="MF_00281">
    <property type="entry name" value="Phe_tRNA_synth_alpha1"/>
    <property type="match status" value="1"/>
</dbReference>
<keyword evidence="9 13" id="KW-0460">Magnesium</keyword>
<dbReference type="InterPro" id="IPR004529">
    <property type="entry name" value="Phe-tRNA-synth_IIc_asu"/>
</dbReference>
<dbReference type="Pfam" id="PF02912">
    <property type="entry name" value="Phe_tRNA-synt_N"/>
    <property type="match status" value="1"/>
</dbReference>
<dbReference type="GO" id="GO:0004826">
    <property type="term" value="F:phenylalanine-tRNA ligase activity"/>
    <property type="evidence" value="ECO:0007669"/>
    <property type="project" value="UniProtKB-UniRule"/>
</dbReference>
<gene>
    <name evidence="13" type="primary">pheS</name>
    <name evidence="15" type="ORF">Ga0061079_11052</name>
</gene>
<dbReference type="GO" id="GO:0005737">
    <property type="term" value="C:cytoplasm"/>
    <property type="evidence" value="ECO:0007669"/>
    <property type="project" value="UniProtKB-SubCell"/>
</dbReference>
<dbReference type="GO" id="GO:0006432">
    <property type="term" value="P:phenylalanyl-tRNA aminoacylation"/>
    <property type="evidence" value="ECO:0007669"/>
    <property type="project" value="UniProtKB-UniRule"/>
</dbReference>
<evidence type="ECO:0000256" key="3">
    <source>
        <dbReference type="ARBA" id="ARBA00011209"/>
    </source>
</evidence>
<dbReference type="CDD" id="cd00496">
    <property type="entry name" value="PheRS_alpha_core"/>
    <property type="match status" value="1"/>
</dbReference>
<dbReference type="Pfam" id="PF01409">
    <property type="entry name" value="tRNA-synt_2d"/>
    <property type="match status" value="1"/>
</dbReference>
<feature type="binding site" evidence="13">
    <location>
        <position position="249"/>
    </location>
    <ligand>
        <name>Mg(2+)</name>
        <dbReference type="ChEBI" id="CHEBI:18420"/>
        <note>shared with beta subunit</note>
    </ligand>
</feature>
<evidence type="ECO:0000256" key="11">
    <source>
        <dbReference type="ARBA" id="ARBA00023146"/>
    </source>
</evidence>
<comment type="similarity">
    <text evidence="2 13">Belongs to the class-II aminoacyl-tRNA synthetase family. Phe-tRNA synthetase alpha subunit type 1 subfamily.</text>
</comment>
<evidence type="ECO:0000259" key="14">
    <source>
        <dbReference type="PROSITE" id="PS50862"/>
    </source>
</evidence>
<dbReference type="GO" id="GO:0000287">
    <property type="term" value="F:magnesium ion binding"/>
    <property type="evidence" value="ECO:0007669"/>
    <property type="project" value="UniProtKB-UniRule"/>
</dbReference>
<keyword evidence="8 13" id="KW-0067">ATP-binding</keyword>
<keyword evidence="5 13" id="KW-0436">Ligase</keyword>
<dbReference type="GO" id="GO:0000049">
    <property type="term" value="F:tRNA binding"/>
    <property type="evidence" value="ECO:0007669"/>
    <property type="project" value="InterPro"/>
</dbReference>
<evidence type="ECO:0000256" key="13">
    <source>
        <dbReference type="HAMAP-Rule" id="MF_00281"/>
    </source>
</evidence>
<dbReference type="PANTHER" id="PTHR11538:SF41">
    <property type="entry name" value="PHENYLALANINE--TRNA LIGASE, MITOCHONDRIAL"/>
    <property type="match status" value="1"/>
</dbReference>
<proteinExistence type="inferred from homology"/>
<protein>
    <recommendedName>
        <fullName evidence="13">Phenylalanine--tRNA ligase alpha subunit</fullName>
        <ecNumber evidence="13">6.1.1.20</ecNumber>
    </recommendedName>
    <alternativeName>
        <fullName evidence="13">Phenylalanyl-tRNA synthetase alpha subunit</fullName>
        <shortName evidence="13">PheRS</shortName>
    </alternativeName>
</protein>
<name>A0A0X3ASB4_9FLAO</name>
<comment type="catalytic activity">
    <reaction evidence="12 13">
        <text>tRNA(Phe) + L-phenylalanine + ATP = L-phenylalanyl-tRNA(Phe) + AMP + diphosphate + H(+)</text>
        <dbReference type="Rhea" id="RHEA:19413"/>
        <dbReference type="Rhea" id="RHEA-COMP:9668"/>
        <dbReference type="Rhea" id="RHEA-COMP:9699"/>
        <dbReference type="ChEBI" id="CHEBI:15378"/>
        <dbReference type="ChEBI" id="CHEBI:30616"/>
        <dbReference type="ChEBI" id="CHEBI:33019"/>
        <dbReference type="ChEBI" id="CHEBI:58095"/>
        <dbReference type="ChEBI" id="CHEBI:78442"/>
        <dbReference type="ChEBI" id="CHEBI:78531"/>
        <dbReference type="ChEBI" id="CHEBI:456215"/>
        <dbReference type="EC" id="6.1.1.20"/>
    </reaction>
</comment>
<dbReference type="OrthoDB" id="9800719at2"/>
<dbReference type="STRING" id="1586267.GCA_001418685_01633"/>
<comment type="subunit">
    <text evidence="3 13">Tetramer of two alpha and two beta subunits.</text>
</comment>
<evidence type="ECO:0000313" key="16">
    <source>
        <dbReference type="Proteomes" id="UP000182761"/>
    </source>
</evidence>
<evidence type="ECO:0000256" key="5">
    <source>
        <dbReference type="ARBA" id="ARBA00022598"/>
    </source>
</evidence>
<keyword evidence="16" id="KW-1185">Reference proteome</keyword>
<dbReference type="InterPro" id="IPR045864">
    <property type="entry name" value="aa-tRNA-synth_II/BPL/LPL"/>
</dbReference>
<accession>A0A0X3ASB4</accession>
<reference evidence="15 16" key="1">
    <citation type="submission" date="2016-01" db="EMBL/GenBank/DDBJ databases">
        <authorList>
            <person name="McClelland M."/>
            <person name="Jain A."/>
            <person name="Saraogi P."/>
            <person name="Mendelson R."/>
            <person name="Westerman R."/>
            <person name="SanMiguel P."/>
            <person name="Csonka L."/>
        </authorList>
    </citation>
    <scope>NUCLEOTIDE SEQUENCE [LARGE SCALE GENOMIC DNA]</scope>
    <source>
        <strain evidence="15 16">R-53146</strain>
    </source>
</reference>